<dbReference type="Proteomes" id="UP000191055">
    <property type="component" value="Unassembled WGS sequence"/>
</dbReference>
<keyword evidence="3" id="KW-0378">Hydrolase</keyword>
<evidence type="ECO:0000256" key="5">
    <source>
        <dbReference type="ARBA" id="ARBA00022842"/>
    </source>
</evidence>
<dbReference type="InterPro" id="IPR012337">
    <property type="entry name" value="RNaseH-like_sf"/>
</dbReference>
<dbReference type="GO" id="GO:0006139">
    <property type="term" value="P:nucleobase-containing compound metabolic process"/>
    <property type="evidence" value="ECO:0007669"/>
    <property type="project" value="InterPro"/>
</dbReference>
<dbReference type="OrthoDB" id="9793333at2"/>
<dbReference type="InterPro" id="IPR051132">
    <property type="entry name" value="3-5_Exonuclease_domain"/>
</dbReference>
<dbReference type="Pfam" id="PF01612">
    <property type="entry name" value="DNA_pol_A_exo1"/>
    <property type="match status" value="1"/>
</dbReference>
<dbReference type="EMBL" id="FUYV01000014">
    <property type="protein sequence ID" value="SKC21378.1"/>
    <property type="molecule type" value="Genomic_DNA"/>
</dbReference>
<dbReference type="PANTHER" id="PTHR13620:SF109">
    <property type="entry name" value="3'-5' EXONUCLEASE"/>
    <property type="match status" value="1"/>
</dbReference>
<dbReference type="RefSeq" id="WP_079558122.1">
    <property type="nucleotide sequence ID" value="NZ_CP021904.1"/>
</dbReference>
<evidence type="ECO:0000256" key="1">
    <source>
        <dbReference type="ARBA" id="ARBA00022722"/>
    </source>
</evidence>
<sequence length="202" mass="22701">MDSTISKEAIGELPLCQFQGTITVVEDPERVDEIVEELLSEKVIGFDTETKPSFKKGALNEISLLQLSTSDKAYLFRLNKTGFNGSLVKLLENSAIIKVGVGIRDDLRGLRRLANFKPSRFVEIQDMVKSFGIDVFSLKALAGLVLSVRVSKRQRLSNWESDNLTPAQVDYAATDAWIAFRIFEELMLLEPAYKVKSLHFKN</sequence>
<evidence type="ECO:0000256" key="3">
    <source>
        <dbReference type="ARBA" id="ARBA00022801"/>
    </source>
</evidence>
<dbReference type="GO" id="GO:0046872">
    <property type="term" value="F:metal ion binding"/>
    <property type="evidence" value="ECO:0007669"/>
    <property type="project" value="UniProtKB-KW"/>
</dbReference>
<dbReference type="Gene3D" id="3.30.420.10">
    <property type="entry name" value="Ribonuclease H-like superfamily/Ribonuclease H"/>
    <property type="match status" value="1"/>
</dbReference>
<keyword evidence="2" id="KW-0479">Metal-binding</keyword>
<evidence type="ECO:0000256" key="6">
    <source>
        <dbReference type="ARBA" id="ARBA00040531"/>
    </source>
</evidence>
<dbReference type="InterPro" id="IPR002562">
    <property type="entry name" value="3'-5'_exonuclease_dom"/>
</dbReference>
<dbReference type="KEGG" id="asx:CDL62_00875"/>
<keyword evidence="4 9" id="KW-0269">Exonuclease</keyword>
<dbReference type="GO" id="GO:0003676">
    <property type="term" value="F:nucleic acid binding"/>
    <property type="evidence" value="ECO:0007669"/>
    <property type="project" value="InterPro"/>
</dbReference>
<keyword evidence="1" id="KW-0540">Nuclease</keyword>
<dbReference type="SUPFAM" id="SSF53098">
    <property type="entry name" value="Ribonuclease H-like"/>
    <property type="match status" value="1"/>
</dbReference>
<dbReference type="STRING" id="889453.SAMN03080601_02410"/>
<dbReference type="GO" id="GO:0008408">
    <property type="term" value="F:3'-5' exonuclease activity"/>
    <property type="evidence" value="ECO:0007669"/>
    <property type="project" value="InterPro"/>
</dbReference>
<dbReference type="SMART" id="SM00474">
    <property type="entry name" value="35EXOc"/>
    <property type="match status" value="1"/>
</dbReference>
<protein>
    <recommendedName>
        <fullName evidence="6">3'-5' exonuclease</fullName>
    </recommendedName>
    <alternativeName>
        <fullName evidence="7">Werner Syndrome-like exonuclease</fullName>
    </alternativeName>
</protein>
<proteinExistence type="predicted"/>
<evidence type="ECO:0000313" key="9">
    <source>
        <dbReference type="EMBL" id="SKC21378.1"/>
    </source>
</evidence>
<name>A0A1T5HL05_9BACT</name>
<accession>A0A1T5HL05</accession>
<dbReference type="AlphaFoldDB" id="A0A1T5HL05"/>
<keyword evidence="5" id="KW-0460">Magnesium</keyword>
<feature type="domain" description="3'-5' exonuclease" evidence="8">
    <location>
        <begin position="22"/>
        <end position="191"/>
    </location>
</feature>
<keyword evidence="10" id="KW-1185">Reference proteome</keyword>
<dbReference type="CDD" id="cd06141">
    <property type="entry name" value="WRN_exo"/>
    <property type="match status" value="1"/>
</dbReference>
<organism evidence="9 10">
    <name type="scientific">Alkalitalea saponilacus</name>
    <dbReference type="NCBI Taxonomy" id="889453"/>
    <lineage>
        <taxon>Bacteria</taxon>
        <taxon>Pseudomonadati</taxon>
        <taxon>Bacteroidota</taxon>
        <taxon>Bacteroidia</taxon>
        <taxon>Marinilabiliales</taxon>
        <taxon>Marinilabiliaceae</taxon>
        <taxon>Alkalitalea</taxon>
    </lineage>
</organism>
<gene>
    <name evidence="9" type="ORF">SAMN03080601_02410</name>
</gene>
<evidence type="ECO:0000313" key="10">
    <source>
        <dbReference type="Proteomes" id="UP000191055"/>
    </source>
</evidence>
<evidence type="ECO:0000256" key="4">
    <source>
        <dbReference type="ARBA" id="ARBA00022839"/>
    </source>
</evidence>
<reference evidence="9 10" key="1">
    <citation type="submission" date="2017-02" db="EMBL/GenBank/DDBJ databases">
        <authorList>
            <person name="Peterson S.W."/>
        </authorList>
    </citation>
    <scope>NUCLEOTIDE SEQUENCE [LARGE SCALE GENOMIC DNA]</scope>
    <source>
        <strain evidence="9 10">DSM 24412</strain>
    </source>
</reference>
<evidence type="ECO:0000259" key="8">
    <source>
        <dbReference type="SMART" id="SM00474"/>
    </source>
</evidence>
<dbReference type="InterPro" id="IPR036397">
    <property type="entry name" value="RNaseH_sf"/>
</dbReference>
<dbReference type="PANTHER" id="PTHR13620">
    <property type="entry name" value="3-5 EXONUCLEASE"/>
    <property type="match status" value="1"/>
</dbReference>
<evidence type="ECO:0000256" key="7">
    <source>
        <dbReference type="ARBA" id="ARBA00042761"/>
    </source>
</evidence>
<evidence type="ECO:0000256" key="2">
    <source>
        <dbReference type="ARBA" id="ARBA00022723"/>
    </source>
</evidence>